<dbReference type="InterPro" id="IPR011042">
    <property type="entry name" value="6-blade_b-propeller_TolB-like"/>
</dbReference>
<dbReference type="EnsemblMetazoa" id="XM_019913845.1">
    <property type="protein sequence ID" value="XP_019769404.1"/>
    <property type="gene ID" value="LOC109543917"/>
</dbReference>
<dbReference type="SUPFAM" id="SSF82171">
    <property type="entry name" value="DPP6 N-terminal domain-like"/>
    <property type="match status" value="1"/>
</dbReference>
<dbReference type="KEGG" id="dpa:109543917"/>
<dbReference type="GO" id="GO:0008242">
    <property type="term" value="F:omega peptidase activity"/>
    <property type="evidence" value="ECO:0007669"/>
    <property type="project" value="UniProtKB-EC"/>
</dbReference>
<evidence type="ECO:0000256" key="5">
    <source>
        <dbReference type="ARBA" id="ARBA00012917"/>
    </source>
</evidence>
<evidence type="ECO:0000256" key="6">
    <source>
        <dbReference type="ARBA" id="ARBA00018421"/>
    </source>
</evidence>
<feature type="region of interest" description="Disordered" evidence="9">
    <location>
        <begin position="151"/>
        <end position="174"/>
    </location>
</feature>
<dbReference type="Gene3D" id="2.120.10.30">
    <property type="entry name" value="TolB, C-terminal domain"/>
    <property type="match status" value="1"/>
</dbReference>
<evidence type="ECO:0000256" key="9">
    <source>
        <dbReference type="SAM" id="MobiDB-lite"/>
    </source>
</evidence>
<dbReference type="GO" id="GO:0004252">
    <property type="term" value="F:serine-type endopeptidase activity"/>
    <property type="evidence" value="ECO:0007669"/>
    <property type="project" value="TreeGrafter"/>
</dbReference>
<evidence type="ECO:0000256" key="4">
    <source>
        <dbReference type="ARBA" id="ARBA00011881"/>
    </source>
</evidence>
<evidence type="ECO:0000256" key="7">
    <source>
        <dbReference type="ARBA" id="ARBA00022490"/>
    </source>
</evidence>
<comment type="subcellular location">
    <subcellularLocation>
        <location evidence="2">Cytoplasm</location>
    </subcellularLocation>
</comment>
<dbReference type="InterPro" id="IPR045550">
    <property type="entry name" value="AARE_N"/>
</dbReference>
<dbReference type="Gene3D" id="3.40.50.1820">
    <property type="entry name" value="alpha/beta hydrolase"/>
    <property type="match status" value="1"/>
</dbReference>
<keyword evidence="13" id="KW-1185">Reference proteome</keyword>
<comment type="similarity">
    <text evidence="3">Belongs to the peptidase S9C family.</text>
</comment>
<protein>
    <recommendedName>
        <fullName evidence="6">Acylamino-acid-releasing enzyme</fullName>
        <ecNumber evidence="5">3.4.19.1</ecNumber>
    </recommendedName>
</protein>
<reference evidence="12" key="2">
    <citation type="submission" date="2024-08" db="UniProtKB">
        <authorList>
            <consortium name="EnsemblMetazoa"/>
        </authorList>
    </citation>
    <scope>IDENTIFICATION</scope>
</reference>
<dbReference type="InterPro" id="IPR001375">
    <property type="entry name" value="Peptidase_S9_cat"/>
</dbReference>
<dbReference type="Pfam" id="PF00326">
    <property type="entry name" value="Peptidase_S9"/>
    <property type="match status" value="1"/>
</dbReference>
<evidence type="ECO:0000256" key="1">
    <source>
        <dbReference type="ARBA" id="ARBA00000721"/>
    </source>
</evidence>
<dbReference type="EnsemblMetazoa" id="XM_019913847.1">
    <property type="protein sequence ID" value="XP_019769406.1"/>
    <property type="gene ID" value="LOC109543917"/>
</dbReference>
<dbReference type="PANTHER" id="PTHR42776">
    <property type="entry name" value="SERINE PEPTIDASE S9 FAMILY MEMBER"/>
    <property type="match status" value="1"/>
</dbReference>
<evidence type="ECO:0000313" key="12">
    <source>
        <dbReference type="EnsemblMetazoa" id="XP_019769406.1"/>
    </source>
</evidence>
<feature type="domain" description="Acylamino-acid-releasing enzyme N-terminal" evidence="11">
    <location>
        <begin position="61"/>
        <end position="423"/>
    </location>
</feature>
<dbReference type="Pfam" id="PF19283">
    <property type="entry name" value="APEH_N"/>
    <property type="match status" value="1"/>
</dbReference>
<evidence type="ECO:0000259" key="11">
    <source>
        <dbReference type="Pfam" id="PF19283"/>
    </source>
</evidence>
<accession>A0AAR5Q8E1</accession>
<comment type="catalytic activity">
    <reaction evidence="1">
        <text>Cleavage of an N-acetyl or N-formyl amino acid from the N-terminus of a polypeptide.</text>
        <dbReference type="EC" id="3.4.19.1"/>
    </reaction>
</comment>
<dbReference type="PANTHER" id="PTHR42776:SF4">
    <property type="entry name" value="ACYLAMINO-ACID-RELEASING ENZYME"/>
    <property type="match status" value="1"/>
</dbReference>
<dbReference type="InterPro" id="IPR029058">
    <property type="entry name" value="AB_hydrolase_fold"/>
</dbReference>
<reference evidence="13" key="1">
    <citation type="journal article" date="2013" name="Genome Biol.">
        <title>Draft genome of the mountain pine beetle, Dendroctonus ponderosae Hopkins, a major forest pest.</title>
        <authorList>
            <person name="Keeling C.I."/>
            <person name="Yuen M.M."/>
            <person name="Liao N.Y."/>
            <person name="Docking T.R."/>
            <person name="Chan S.K."/>
            <person name="Taylor G.A."/>
            <person name="Palmquist D.L."/>
            <person name="Jackman S.D."/>
            <person name="Nguyen A."/>
            <person name="Li M."/>
            <person name="Henderson H."/>
            <person name="Janes J.K."/>
            <person name="Zhao Y."/>
            <person name="Pandoh P."/>
            <person name="Moore R."/>
            <person name="Sperling F.A."/>
            <person name="Huber D.P."/>
            <person name="Birol I."/>
            <person name="Jones S.J."/>
            <person name="Bohlmann J."/>
        </authorList>
    </citation>
    <scope>NUCLEOTIDE SEQUENCE</scope>
</reference>
<dbReference type="GO" id="GO:0006508">
    <property type="term" value="P:proteolysis"/>
    <property type="evidence" value="ECO:0007669"/>
    <property type="project" value="InterPro"/>
</dbReference>
<dbReference type="AlphaFoldDB" id="A0AAR5Q8E1"/>
<name>A0AAR5Q8E1_DENPD</name>
<keyword evidence="8" id="KW-0378">Hydrolase</keyword>
<dbReference type="EC" id="3.4.19.1" evidence="5"/>
<proteinExistence type="inferred from homology"/>
<organism evidence="12 13">
    <name type="scientific">Dendroctonus ponderosae</name>
    <name type="common">Mountain pine beetle</name>
    <dbReference type="NCBI Taxonomy" id="77166"/>
    <lineage>
        <taxon>Eukaryota</taxon>
        <taxon>Metazoa</taxon>
        <taxon>Ecdysozoa</taxon>
        <taxon>Arthropoda</taxon>
        <taxon>Hexapoda</taxon>
        <taxon>Insecta</taxon>
        <taxon>Pterygota</taxon>
        <taxon>Neoptera</taxon>
        <taxon>Endopterygota</taxon>
        <taxon>Coleoptera</taxon>
        <taxon>Polyphaga</taxon>
        <taxon>Cucujiformia</taxon>
        <taxon>Curculionidae</taxon>
        <taxon>Scolytinae</taxon>
        <taxon>Dendroctonus</taxon>
    </lineage>
</organism>
<evidence type="ECO:0000256" key="8">
    <source>
        <dbReference type="ARBA" id="ARBA00022801"/>
    </source>
</evidence>
<evidence type="ECO:0000256" key="2">
    <source>
        <dbReference type="ARBA" id="ARBA00004496"/>
    </source>
</evidence>
<evidence type="ECO:0000313" key="13">
    <source>
        <dbReference type="Proteomes" id="UP000019118"/>
    </source>
</evidence>
<evidence type="ECO:0000256" key="3">
    <source>
        <dbReference type="ARBA" id="ARBA00010040"/>
    </source>
</evidence>
<sequence>MTARVDKIVKTYKSLAQIPALLGAQIQSPNIVNGVWSQRNLETGSIAKFSRTLFINNLQTVESTLPVDVSKEILSRLSESQKLRAVLRESDSKQFLEVWQSNKLVRVVDLAALDVHGNVYADVEFSSFEFSPDETKLLYVAEAKVPKSEPFYKRKKPEEPKDGGDAPKPPTRGEEHLFEQDWGEQLVGKKKSVLVQYDISNDSVEILKGVPDNVCVAQPKYSPDGSYIVGVAYSVEPRKLGLIYCTNRPSTIFQLDFNGAYVELPLPNKSAKSPRFTPDGQRIVWLERATDGPHMACMTLAKTNAPLSKDSEAQAVVGLVKSKVEIANKRTFYGIYNTGFPKRPWASNNQLLINTNQKYTINSYIINIDSGDITELEFADGSQIVLDVKDDLVLALRRNFLVPDSLVIGKLAQIVSGNGAQWTELTPKIEVPELAGSTFRYLDLVASEGEVGDFNAIYLGPSAGDDQKVPLIVWPHGGPHSAFANYFILEAALFLSLGYAIVLVNYRGSIGSGNDSVEFLLGKIGTTDVRDCIQSVEVALKEYPWLNENKLALCGGSHGGFLVAHLSGQYPDKFKSVVARNPVIDVASMSIISDIPDWCYAEAGSVYTQKGQVDNDTLMKMRTVSPIMHAHKVKAPTLLQIGSKDLRVPPHQALDYYHRLKANGIKVKMNLYDDNHPLGSVPNEMDNVINTALWIEEHFESQ</sequence>
<evidence type="ECO:0000259" key="10">
    <source>
        <dbReference type="Pfam" id="PF00326"/>
    </source>
</evidence>
<dbReference type="GeneID" id="109543917"/>
<dbReference type="SUPFAM" id="SSF53474">
    <property type="entry name" value="alpha/beta-Hydrolases"/>
    <property type="match status" value="1"/>
</dbReference>
<dbReference type="Proteomes" id="UP000019118">
    <property type="component" value="Unassembled WGS sequence"/>
</dbReference>
<feature type="domain" description="Peptidase S9 prolyl oligopeptidase catalytic" evidence="10">
    <location>
        <begin position="487"/>
        <end position="700"/>
    </location>
</feature>
<comment type="subunit">
    <text evidence="4">Homotetramer.</text>
</comment>
<dbReference type="GO" id="GO:0005737">
    <property type="term" value="C:cytoplasm"/>
    <property type="evidence" value="ECO:0007669"/>
    <property type="project" value="UniProtKB-SubCell"/>
</dbReference>
<keyword evidence="7" id="KW-0963">Cytoplasm</keyword>